<protein>
    <submittedName>
        <fullName evidence="1">Peroxidase 20</fullName>
    </submittedName>
</protein>
<proteinExistence type="predicted"/>
<dbReference type="EMBL" id="BKCJ010961487">
    <property type="protein sequence ID" value="GFC54507.1"/>
    <property type="molecule type" value="Genomic_DNA"/>
</dbReference>
<accession>A0A699Q0V9</accession>
<keyword evidence="1" id="KW-0560">Oxidoreductase</keyword>
<organism evidence="1">
    <name type="scientific">Tanacetum cinerariifolium</name>
    <name type="common">Dalmatian daisy</name>
    <name type="synonym">Chrysanthemum cinerariifolium</name>
    <dbReference type="NCBI Taxonomy" id="118510"/>
    <lineage>
        <taxon>Eukaryota</taxon>
        <taxon>Viridiplantae</taxon>
        <taxon>Streptophyta</taxon>
        <taxon>Embryophyta</taxon>
        <taxon>Tracheophyta</taxon>
        <taxon>Spermatophyta</taxon>
        <taxon>Magnoliopsida</taxon>
        <taxon>eudicotyledons</taxon>
        <taxon>Gunneridae</taxon>
        <taxon>Pentapetalae</taxon>
        <taxon>asterids</taxon>
        <taxon>campanulids</taxon>
        <taxon>Asterales</taxon>
        <taxon>Asteraceae</taxon>
        <taxon>Asteroideae</taxon>
        <taxon>Anthemideae</taxon>
        <taxon>Anthemidinae</taxon>
        <taxon>Tanacetum</taxon>
    </lineage>
</organism>
<evidence type="ECO:0000313" key="1">
    <source>
        <dbReference type="EMBL" id="GFC54507.1"/>
    </source>
</evidence>
<dbReference type="AlphaFoldDB" id="A0A699Q0V9"/>
<feature type="non-terminal residue" evidence="1">
    <location>
        <position position="1"/>
    </location>
</feature>
<keyword evidence="1" id="KW-0575">Peroxidase</keyword>
<name>A0A699Q0V9_TANCI</name>
<gene>
    <name evidence="1" type="ORF">Tci_826477</name>
</gene>
<dbReference type="GO" id="GO:0004601">
    <property type="term" value="F:peroxidase activity"/>
    <property type="evidence" value="ECO:0007669"/>
    <property type="project" value="UniProtKB-KW"/>
</dbReference>
<comment type="caution">
    <text evidence="1">The sequence shown here is derived from an EMBL/GenBank/DDBJ whole genome shotgun (WGS) entry which is preliminary data.</text>
</comment>
<reference evidence="1" key="1">
    <citation type="journal article" date="2019" name="Sci. Rep.">
        <title>Draft genome of Tanacetum cinerariifolium, the natural source of mosquito coil.</title>
        <authorList>
            <person name="Yamashiro T."/>
            <person name="Shiraishi A."/>
            <person name="Satake H."/>
            <person name="Nakayama K."/>
        </authorList>
    </citation>
    <scope>NUCLEOTIDE SEQUENCE</scope>
</reference>
<sequence>ENYFQGLNYKVSNVELEKGLVIVSNDKKLDYMFDVGKSFGRLDLYLDHLETELSEYLVQVDTTEKDACVSIGNLTQLEYL</sequence>